<dbReference type="PANTHER" id="PTHR46599:SF3">
    <property type="entry name" value="PIGGYBAC TRANSPOSABLE ELEMENT-DERIVED PROTEIN 4"/>
    <property type="match status" value="1"/>
</dbReference>
<dbReference type="OrthoDB" id="2441803at2759"/>
<name>A0A397H0B2_9GLOM</name>
<dbReference type="Proteomes" id="UP000266861">
    <property type="component" value="Unassembled WGS sequence"/>
</dbReference>
<dbReference type="AlphaFoldDB" id="A0A397H0B2"/>
<dbReference type="STRING" id="1348612.A0A397H0B2"/>
<dbReference type="InterPro" id="IPR029526">
    <property type="entry name" value="PGBD"/>
</dbReference>
<sequence>MPHSLYKRKFLSVLKEGCGTIGSYGAVIDKYFVTGVTLTFQQEISPLQEANIILGCFEMYRICSFTEFEIKTIILQYLNKESETIINTMQQLYNGHNFYKSHKFVGKPNKSIALHLINILKHISDISEFTINDLIALVTFEFIELKIIDQFTCSSSEKLCISNKVMKTKETQISKSHIARITPFSSDFELFIHPRQHHRVFVRLPTYLDIGVFKPIDFFFFTTSMLDTIVENTNLYGLLKGTGATGRCWLDFTQKELLIWIALVIYQGLFKLPLLDQYWNETGKFPIHSISRQMPLKRFEQIKKYLHISSPAATIKNYFDKLEPLLSHIQDVLK</sequence>
<keyword evidence="3" id="KW-1185">Reference proteome</keyword>
<evidence type="ECO:0000313" key="2">
    <source>
        <dbReference type="EMBL" id="RHZ56632.1"/>
    </source>
</evidence>
<accession>A0A397H0B2</accession>
<comment type="caution">
    <text evidence="2">The sequence shown here is derived from an EMBL/GenBank/DDBJ whole genome shotgun (WGS) entry which is preliminary data.</text>
</comment>
<dbReference type="PANTHER" id="PTHR46599">
    <property type="entry name" value="PIGGYBAC TRANSPOSABLE ELEMENT-DERIVED PROTEIN 4"/>
    <property type="match status" value="1"/>
</dbReference>
<evidence type="ECO:0000313" key="3">
    <source>
        <dbReference type="Proteomes" id="UP000266861"/>
    </source>
</evidence>
<organism evidence="2 3">
    <name type="scientific">Diversispora epigaea</name>
    <dbReference type="NCBI Taxonomy" id="1348612"/>
    <lineage>
        <taxon>Eukaryota</taxon>
        <taxon>Fungi</taxon>
        <taxon>Fungi incertae sedis</taxon>
        <taxon>Mucoromycota</taxon>
        <taxon>Glomeromycotina</taxon>
        <taxon>Glomeromycetes</taxon>
        <taxon>Diversisporales</taxon>
        <taxon>Diversisporaceae</taxon>
        <taxon>Diversispora</taxon>
    </lineage>
</organism>
<dbReference type="EMBL" id="PQFF01000356">
    <property type="protein sequence ID" value="RHZ56632.1"/>
    <property type="molecule type" value="Genomic_DNA"/>
</dbReference>
<gene>
    <name evidence="2" type="ORF">Glove_399g49</name>
</gene>
<reference evidence="2 3" key="1">
    <citation type="submission" date="2018-08" db="EMBL/GenBank/DDBJ databases">
        <title>Genome and evolution of the arbuscular mycorrhizal fungus Diversispora epigaea (formerly Glomus versiforme) and its bacterial endosymbionts.</title>
        <authorList>
            <person name="Sun X."/>
            <person name="Fei Z."/>
            <person name="Harrison M."/>
        </authorList>
    </citation>
    <scope>NUCLEOTIDE SEQUENCE [LARGE SCALE GENOMIC DNA]</scope>
    <source>
        <strain evidence="2 3">IT104</strain>
    </source>
</reference>
<protein>
    <recommendedName>
        <fullName evidence="1">PiggyBac transposable element-derived protein domain-containing protein</fullName>
    </recommendedName>
</protein>
<feature type="domain" description="PiggyBac transposable element-derived protein" evidence="1">
    <location>
        <begin position="220"/>
        <end position="330"/>
    </location>
</feature>
<evidence type="ECO:0000259" key="1">
    <source>
        <dbReference type="Pfam" id="PF13843"/>
    </source>
</evidence>
<proteinExistence type="predicted"/>
<dbReference type="Pfam" id="PF13843">
    <property type="entry name" value="DDE_Tnp_1_7"/>
    <property type="match status" value="1"/>
</dbReference>